<keyword evidence="1" id="KW-0472">Membrane</keyword>
<gene>
    <name evidence="2" type="ORF">GSONMT00069922001</name>
</gene>
<dbReference type="PaxDb" id="8022-A0A060WH17"/>
<keyword evidence="1" id="KW-0812">Transmembrane</keyword>
<dbReference type="AlphaFoldDB" id="A0A060WH17"/>
<dbReference type="STRING" id="8022.A0A060WH17"/>
<keyword evidence="1" id="KW-1133">Transmembrane helix</keyword>
<organism evidence="2 3">
    <name type="scientific">Oncorhynchus mykiss</name>
    <name type="common">Rainbow trout</name>
    <name type="synonym">Salmo gairdneri</name>
    <dbReference type="NCBI Taxonomy" id="8022"/>
    <lineage>
        <taxon>Eukaryota</taxon>
        <taxon>Metazoa</taxon>
        <taxon>Chordata</taxon>
        <taxon>Craniata</taxon>
        <taxon>Vertebrata</taxon>
        <taxon>Euteleostomi</taxon>
        <taxon>Actinopterygii</taxon>
        <taxon>Neopterygii</taxon>
        <taxon>Teleostei</taxon>
        <taxon>Protacanthopterygii</taxon>
        <taxon>Salmoniformes</taxon>
        <taxon>Salmonidae</taxon>
        <taxon>Salmoninae</taxon>
        <taxon>Oncorhynchus</taxon>
    </lineage>
</organism>
<name>A0A060WH17_ONCMY</name>
<dbReference type="Proteomes" id="UP000193380">
    <property type="component" value="Chromosome 7"/>
</dbReference>
<evidence type="ECO:0000313" key="2">
    <source>
        <dbReference type="EMBL" id="CDQ63825.1"/>
    </source>
</evidence>
<proteinExistence type="predicted"/>
<evidence type="ECO:0000256" key="1">
    <source>
        <dbReference type="SAM" id="Phobius"/>
    </source>
</evidence>
<accession>A0A060WH17</accession>
<dbReference type="EMBL" id="FR904452">
    <property type="protein sequence ID" value="CDQ63825.1"/>
    <property type="molecule type" value="Genomic_DNA"/>
</dbReference>
<sequence length="83" mass="10050">MSHQSNKKQSMMEANVKRRERRCRPWFILTLFVVVMVVAILTLLLANIPTTRNQLWDLYQVLQEHTEKYLYDMTLPQHCYRPI</sequence>
<feature type="transmembrane region" description="Helical" evidence="1">
    <location>
        <begin position="26"/>
        <end position="48"/>
    </location>
</feature>
<protein>
    <submittedName>
        <fullName evidence="2">Uncharacterized protein</fullName>
    </submittedName>
</protein>
<evidence type="ECO:0000313" key="3">
    <source>
        <dbReference type="Proteomes" id="UP000193380"/>
    </source>
</evidence>
<reference evidence="2 3" key="1">
    <citation type="journal article" date="2014" name="Nat. Commun.">
        <title>The rainbow trout genome provides novel insights into evolution after whole-genome duplication in vertebrates.</title>
        <authorList>
            <person name="Berthelot C."/>
            <person name="Brunet F."/>
            <person name="Chalopin D."/>
            <person name="Juanchich A."/>
            <person name="Bernard M."/>
            <person name="Noel B."/>
            <person name="Bento P."/>
            <person name="Da Silva C."/>
            <person name="Labadie K."/>
            <person name="Alberti A."/>
            <person name="Aury J.M."/>
            <person name="Louis A."/>
            <person name="Dehais P."/>
            <person name="Bardou P."/>
            <person name="Montfort J."/>
            <person name="Klopp C."/>
            <person name="Cabau C."/>
            <person name="Gaspin C."/>
            <person name="Thorgaard G.H."/>
            <person name="Boussaha M."/>
            <person name="Quillet E."/>
            <person name="Guyomard R."/>
            <person name="Galiana D."/>
            <person name="Bobe J."/>
            <person name="Volff J.N."/>
            <person name="Genet C."/>
            <person name="Wincker P."/>
            <person name="Jaillon O."/>
            <person name="Roest Crollius H."/>
            <person name="Guiguen Y."/>
        </authorList>
    </citation>
    <scope>NUCLEOTIDE SEQUENCE [LARGE SCALE GENOMIC DNA]</scope>
</reference>